<name>A0A7C1AWJ6_9BACT</name>
<feature type="chain" id="PRO_5027605190" evidence="1">
    <location>
        <begin position="27"/>
        <end position="158"/>
    </location>
</feature>
<evidence type="ECO:0000313" key="2">
    <source>
        <dbReference type="EMBL" id="HDL90498.1"/>
    </source>
</evidence>
<keyword evidence="1" id="KW-0732">Signal</keyword>
<proteinExistence type="predicted"/>
<organism evidence="2">
    <name type="scientific">Thermodesulforhabdus norvegica</name>
    <dbReference type="NCBI Taxonomy" id="39841"/>
    <lineage>
        <taxon>Bacteria</taxon>
        <taxon>Pseudomonadati</taxon>
        <taxon>Thermodesulfobacteriota</taxon>
        <taxon>Syntrophobacteria</taxon>
        <taxon>Syntrophobacterales</taxon>
        <taxon>Thermodesulforhabdaceae</taxon>
        <taxon>Thermodesulforhabdus</taxon>
    </lineage>
</organism>
<evidence type="ECO:0000256" key="1">
    <source>
        <dbReference type="SAM" id="SignalP"/>
    </source>
</evidence>
<comment type="caution">
    <text evidence="2">The sequence shown here is derived from an EMBL/GenBank/DDBJ whole genome shotgun (WGS) entry which is preliminary data.</text>
</comment>
<dbReference type="AlphaFoldDB" id="A0A7C1AWJ6"/>
<dbReference type="EMBL" id="DQZW01000295">
    <property type="protein sequence ID" value="HDL90498.1"/>
    <property type="molecule type" value="Genomic_DNA"/>
</dbReference>
<accession>A0A7C1AWJ6</accession>
<gene>
    <name evidence="2" type="ORF">ENG14_06300</name>
</gene>
<dbReference type="Proteomes" id="UP000886355">
    <property type="component" value="Unassembled WGS sequence"/>
</dbReference>
<feature type="signal peptide" evidence="1">
    <location>
        <begin position="1"/>
        <end position="26"/>
    </location>
</feature>
<protein>
    <submittedName>
        <fullName evidence="2">Uncharacterized protein</fullName>
    </submittedName>
</protein>
<reference evidence="2" key="1">
    <citation type="journal article" date="2020" name="mSystems">
        <title>Genome- and Community-Level Interaction Insights into Carbon Utilization and Element Cycling Functions of Hydrothermarchaeota in Hydrothermal Sediment.</title>
        <authorList>
            <person name="Zhou Z."/>
            <person name="Liu Y."/>
            <person name="Xu W."/>
            <person name="Pan J."/>
            <person name="Luo Z.H."/>
            <person name="Li M."/>
        </authorList>
    </citation>
    <scope>NUCLEOTIDE SEQUENCE [LARGE SCALE GENOMIC DNA]</scope>
    <source>
        <strain evidence="2">HyVt-19</strain>
    </source>
</reference>
<sequence>MKKVSLIRRLATIVVALCMFTTFAFADGEISEVYLTGTSTSLAGDFVVQTTSDMFHYMGREYEVFRVYYDDPSMNMNIAVNNEGQCTSFVAFNGEFMFFYNCNKYGFGVRKVMFSNPWAKDVFDPQQFHDQSVLMKDKKVEKKQAVGLIAAYVPQLKG</sequence>